<feature type="domain" description="Cationic amino acid transporter C-terminal" evidence="7">
    <location>
        <begin position="556"/>
        <end position="604"/>
    </location>
</feature>
<dbReference type="InterPro" id="IPR002293">
    <property type="entry name" value="AA/rel_permease1"/>
</dbReference>
<evidence type="ECO:0000256" key="2">
    <source>
        <dbReference type="ARBA" id="ARBA00022448"/>
    </source>
</evidence>
<feature type="transmembrane region" description="Helical" evidence="6">
    <location>
        <begin position="492"/>
        <end position="514"/>
    </location>
</feature>
<evidence type="ECO:0000256" key="3">
    <source>
        <dbReference type="ARBA" id="ARBA00022692"/>
    </source>
</evidence>
<evidence type="ECO:0000313" key="9">
    <source>
        <dbReference type="RefSeq" id="XP_002737302.1"/>
    </source>
</evidence>
<keyword evidence="5 6" id="KW-0472">Membrane</keyword>
<feature type="transmembrane region" description="Helical" evidence="6">
    <location>
        <begin position="166"/>
        <end position="185"/>
    </location>
</feature>
<feature type="transmembrane region" description="Helical" evidence="6">
    <location>
        <begin position="466"/>
        <end position="486"/>
    </location>
</feature>
<keyword evidence="3 6" id="KW-0812">Transmembrane</keyword>
<gene>
    <name evidence="9" type="primary">LOC100374634</name>
</gene>
<sequence length="648" mass="70447">MIFGPDMWSRITRTKTLIFDMNETPLKRCLSTMDLTMFGICAAVGAGLYILTGTLAKNIVGPAVSVSLLVAGIPILLTVLCFAELGCQVSRAGSAYLYTYQIMGEFLGFLVGWATILEFAAGAGACARTLSAYFDELIGFKIRNFTLGHITFGPVDHPPFADYPDLFALVLTISVTLLVASGARITSTCNSILVFINLCVILFFICVGFYYMDIGNWQTEGGFAPYGYKGVISGAALCFFVYSGIEVITTSSEEAKNPTKSIPIAIGISFTVAVLTNVGVAVMVTLMIPYYDINADAPLTDALHSRGLTWAKNLVGIGALCGISGALIAGMNAVPRVIYSMATDGLLFPSLAKVNKHSQVPVIAILAYGVICGGLAVPFDIEHLIEIKSLGCLLSYTVVAVNVLIHRSQPASTGATQGVMKRPRRNEKLLLLKKKEISRQDITDKGVTSEHVVVCSSFLQNCNSGLAMFVMVLCMLLLATVINYAGDLILVGNPWILFCLILLGLIIVLCLVVINAHCKKKIQGGFMLEECSSCLANPSFDISVCPTLFIHNTATVPWVPLLPSLSILWNSYLMVHVSPVIWIQYICWITLGMVLYFAYAIRHSKEDQQRKWDDTKKAYYVELPTVKPGTFQHSLELQNIAVFDNSNT</sequence>
<accession>A0ABM0GTZ2</accession>
<feature type="transmembrane region" description="Helical" evidence="6">
    <location>
        <begin position="95"/>
        <end position="116"/>
    </location>
</feature>
<feature type="transmembrane region" description="Helical" evidence="6">
    <location>
        <begin position="62"/>
        <end position="83"/>
    </location>
</feature>
<dbReference type="Gene3D" id="1.20.1740.10">
    <property type="entry name" value="Amino acid/polyamine transporter I"/>
    <property type="match status" value="1"/>
</dbReference>
<feature type="transmembrane region" description="Helical" evidence="6">
    <location>
        <begin position="262"/>
        <end position="291"/>
    </location>
</feature>
<comment type="subcellular location">
    <subcellularLocation>
        <location evidence="1">Membrane</location>
        <topology evidence="1">Multi-pass membrane protein</topology>
    </subcellularLocation>
</comment>
<feature type="transmembrane region" description="Helical" evidence="6">
    <location>
        <begin position="556"/>
        <end position="575"/>
    </location>
</feature>
<feature type="transmembrane region" description="Helical" evidence="6">
    <location>
        <begin position="385"/>
        <end position="405"/>
    </location>
</feature>
<organism evidence="8 9">
    <name type="scientific">Saccoglossus kowalevskii</name>
    <name type="common">Acorn worm</name>
    <dbReference type="NCBI Taxonomy" id="10224"/>
    <lineage>
        <taxon>Eukaryota</taxon>
        <taxon>Metazoa</taxon>
        <taxon>Hemichordata</taxon>
        <taxon>Enteropneusta</taxon>
        <taxon>Harrimaniidae</taxon>
        <taxon>Saccoglossus</taxon>
    </lineage>
</organism>
<feature type="transmembrane region" description="Helical" evidence="6">
    <location>
        <begin position="581"/>
        <end position="601"/>
    </location>
</feature>
<keyword evidence="4 6" id="KW-1133">Transmembrane helix</keyword>
<feature type="transmembrane region" description="Helical" evidence="6">
    <location>
        <begin position="231"/>
        <end position="250"/>
    </location>
</feature>
<evidence type="ECO:0000256" key="1">
    <source>
        <dbReference type="ARBA" id="ARBA00004141"/>
    </source>
</evidence>
<dbReference type="GeneID" id="100374634"/>
<evidence type="ECO:0000259" key="7">
    <source>
        <dbReference type="Pfam" id="PF13906"/>
    </source>
</evidence>
<feature type="transmembrane region" description="Helical" evidence="6">
    <location>
        <begin position="360"/>
        <end position="379"/>
    </location>
</feature>
<dbReference type="PIRSF" id="PIRSF006060">
    <property type="entry name" value="AA_transporter"/>
    <property type="match status" value="1"/>
</dbReference>
<protein>
    <submittedName>
        <fullName evidence="9">Cationic amino acid transporter 4-like</fullName>
    </submittedName>
</protein>
<keyword evidence="2" id="KW-0813">Transport</keyword>
<keyword evidence="8" id="KW-1185">Reference proteome</keyword>
<proteinExistence type="predicted"/>
<dbReference type="Pfam" id="PF13520">
    <property type="entry name" value="AA_permease_2"/>
    <property type="match status" value="1"/>
</dbReference>
<name>A0ABM0GTZ2_SACKO</name>
<evidence type="ECO:0000313" key="8">
    <source>
        <dbReference type="Proteomes" id="UP000694865"/>
    </source>
</evidence>
<evidence type="ECO:0000256" key="5">
    <source>
        <dbReference type="ARBA" id="ARBA00023136"/>
    </source>
</evidence>
<feature type="transmembrane region" description="Helical" evidence="6">
    <location>
        <begin position="192"/>
        <end position="211"/>
    </location>
</feature>
<dbReference type="RefSeq" id="XP_002737302.1">
    <property type="nucleotide sequence ID" value="XM_002737256.1"/>
</dbReference>
<feature type="transmembrane region" description="Helical" evidence="6">
    <location>
        <begin position="35"/>
        <end position="56"/>
    </location>
</feature>
<dbReference type="PANTHER" id="PTHR43243">
    <property type="entry name" value="INNER MEMBRANE TRANSPORTER YGJI-RELATED"/>
    <property type="match status" value="1"/>
</dbReference>
<dbReference type="Proteomes" id="UP000694865">
    <property type="component" value="Unplaced"/>
</dbReference>
<evidence type="ECO:0000256" key="4">
    <source>
        <dbReference type="ARBA" id="ARBA00022989"/>
    </source>
</evidence>
<reference evidence="9" key="1">
    <citation type="submission" date="2025-08" db="UniProtKB">
        <authorList>
            <consortium name="RefSeq"/>
        </authorList>
    </citation>
    <scope>IDENTIFICATION</scope>
    <source>
        <tissue evidence="9">Testes</tissue>
    </source>
</reference>
<dbReference type="PANTHER" id="PTHR43243:SF4">
    <property type="entry name" value="CATIONIC AMINO ACID TRANSPORTER 4"/>
    <property type="match status" value="1"/>
</dbReference>
<evidence type="ECO:0000256" key="6">
    <source>
        <dbReference type="SAM" id="Phobius"/>
    </source>
</evidence>
<dbReference type="InterPro" id="IPR029485">
    <property type="entry name" value="CAT_C"/>
</dbReference>
<feature type="transmembrane region" description="Helical" evidence="6">
    <location>
        <begin position="314"/>
        <end position="339"/>
    </location>
</feature>
<dbReference type="Pfam" id="PF13906">
    <property type="entry name" value="AA_permease_C"/>
    <property type="match status" value="1"/>
</dbReference>